<dbReference type="GeneID" id="36561925"/>
<keyword evidence="3" id="KW-1185">Reference proteome</keyword>
<protein>
    <submittedName>
        <fullName evidence="2">Uncharacterized protein</fullName>
    </submittedName>
</protein>
<dbReference type="AlphaFoldDB" id="A0A2I2GLP1"/>
<dbReference type="VEuPathDB" id="FungiDB:P170DRAFT_504711"/>
<name>A0A2I2GLP1_9EURO</name>
<gene>
    <name evidence="2" type="ORF">P170DRAFT_504711</name>
</gene>
<sequence>MKTSLILPLLALFSASFAVALPASDSEVAQDNADPQSEPGDVSTQAIISGTCSSVTQQCTASNRPGGTYHAPCPINHRCGARHRCNIDTVRLTAVCS</sequence>
<dbReference type="OrthoDB" id="4499123at2759"/>
<evidence type="ECO:0000256" key="1">
    <source>
        <dbReference type="SAM" id="SignalP"/>
    </source>
</evidence>
<proteinExistence type="predicted"/>
<keyword evidence="1" id="KW-0732">Signal</keyword>
<organism evidence="2 3">
    <name type="scientific">Aspergillus steynii IBT 23096</name>
    <dbReference type="NCBI Taxonomy" id="1392250"/>
    <lineage>
        <taxon>Eukaryota</taxon>
        <taxon>Fungi</taxon>
        <taxon>Dikarya</taxon>
        <taxon>Ascomycota</taxon>
        <taxon>Pezizomycotina</taxon>
        <taxon>Eurotiomycetes</taxon>
        <taxon>Eurotiomycetidae</taxon>
        <taxon>Eurotiales</taxon>
        <taxon>Aspergillaceae</taxon>
        <taxon>Aspergillus</taxon>
        <taxon>Aspergillus subgen. Circumdati</taxon>
    </lineage>
</organism>
<comment type="caution">
    <text evidence="2">The sequence shown here is derived from an EMBL/GenBank/DDBJ whole genome shotgun (WGS) entry which is preliminary data.</text>
</comment>
<feature type="signal peptide" evidence="1">
    <location>
        <begin position="1"/>
        <end position="20"/>
    </location>
</feature>
<reference evidence="2 3" key="1">
    <citation type="submission" date="2016-12" db="EMBL/GenBank/DDBJ databases">
        <title>The genomes of Aspergillus section Nigri reveals drivers in fungal speciation.</title>
        <authorList>
            <consortium name="DOE Joint Genome Institute"/>
            <person name="Vesth T.C."/>
            <person name="Nybo J."/>
            <person name="Theobald S."/>
            <person name="Brandl J."/>
            <person name="Frisvad J.C."/>
            <person name="Nielsen K.F."/>
            <person name="Lyhne E.K."/>
            <person name="Kogle M.E."/>
            <person name="Kuo A."/>
            <person name="Riley R."/>
            <person name="Clum A."/>
            <person name="Nolan M."/>
            <person name="Lipzen A."/>
            <person name="Salamov A."/>
            <person name="Henrissat B."/>
            <person name="Wiebenga A."/>
            <person name="De Vries R.P."/>
            <person name="Grigoriev I.V."/>
            <person name="Mortensen U.H."/>
            <person name="Andersen M.R."/>
            <person name="Baker S.E."/>
        </authorList>
    </citation>
    <scope>NUCLEOTIDE SEQUENCE [LARGE SCALE GENOMIC DNA]</scope>
    <source>
        <strain evidence="2 3">IBT 23096</strain>
    </source>
</reference>
<evidence type="ECO:0000313" key="2">
    <source>
        <dbReference type="EMBL" id="PLB53794.1"/>
    </source>
</evidence>
<dbReference type="EMBL" id="MSFO01000001">
    <property type="protein sequence ID" value="PLB53794.1"/>
    <property type="molecule type" value="Genomic_DNA"/>
</dbReference>
<dbReference type="Proteomes" id="UP000234275">
    <property type="component" value="Unassembled WGS sequence"/>
</dbReference>
<evidence type="ECO:0000313" key="3">
    <source>
        <dbReference type="Proteomes" id="UP000234275"/>
    </source>
</evidence>
<dbReference type="RefSeq" id="XP_024709096.1">
    <property type="nucleotide sequence ID" value="XM_024854219.1"/>
</dbReference>
<accession>A0A2I2GLP1</accession>
<feature type="chain" id="PRO_5014137966" evidence="1">
    <location>
        <begin position="21"/>
        <end position="97"/>
    </location>
</feature>